<dbReference type="STRING" id="81985.R0GBZ0"/>
<evidence type="ECO:0000259" key="8">
    <source>
        <dbReference type="PROSITE" id="PS51795"/>
    </source>
</evidence>
<dbReference type="Pfam" id="PF04570">
    <property type="entry name" value="zf-FLZ"/>
    <property type="match status" value="1"/>
</dbReference>
<dbReference type="EMBL" id="KB870812">
    <property type="protein sequence ID" value="EOA14174.1"/>
    <property type="molecule type" value="Genomic_DNA"/>
</dbReference>
<evidence type="ECO:0000256" key="3">
    <source>
        <dbReference type="ARBA" id="ARBA00022490"/>
    </source>
</evidence>
<dbReference type="GO" id="GO:0008270">
    <property type="term" value="F:zinc ion binding"/>
    <property type="evidence" value="ECO:0007669"/>
    <property type="project" value="UniProtKB-KW"/>
</dbReference>
<comment type="subcellular location">
    <subcellularLocation>
        <location evidence="1">Cytoplasm</location>
    </subcellularLocation>
</comment>
<dbReference type="OrthoDB" id="1926521at2759"/>
<evidence type="ECO:0000256" key="1">
    <source>
        <dbReference type="ARBA" id="ARBA00004496"/>
    </source>
</evidence>
<evidence type="ECO:0000313" key="9">
    <source>
        <dbReference type="EMBL" id="EOA14174.1"/>
    </source>
</evidence>
<reference evidence="10" key="1">
    <citation type="journal article" date="2013" name="Nat. Genet.">
        <title>The Capsella rubella genome and the genomic consequences of rapid mating system evolution.</title>
        <authorList>
            <person name="Slotte T."/>
            <person name="Hazzouri K.M."/>
            <person name="Agren J.A."/>
            <person name="Koenig D."/>
            <person name="Maumus F."/>
            <person name="Guo Y.L."/>
            <person name="Steige K."/>
            <person name="Platts A.E."/>
            <person name="Escobar J.S."/>
            <person name="Newman L.K."/>
            <person name="Wang W."/>
            <person name="Mandakova T."/>
            <person name="Vello E."/>
            <person name="Smith L.M."/>
            <person name="Henz S.R."/>
            <person name="Steffen J."/>
            <person name="Takuno S."/>
            <person name="Brandvain Y."/>
            <person name="Coop G."/>
            <person name="Andolfatto P."/>
            <person name="Hu T.T."/>
            <person name="Blanchette M."/>
            <person name="Clark R.M."/>
            <person name="Quesneville H."/>
            <person name="Nordborg M."/>
            <person name="Gaut B.S."/>
            <person name="Lysak M.A."/>
            <person name="Jenkins J."/>
            <person name="Grimwood J."/>
            <person name="Chapman J."/>
            <person name="Prochnik S."/>
            <person name="Shu S."/>
            <person name="Rokhsar D."/>
            <person name="Schmutz J."/>
            <person name="Weigel D."/>
            <person name="Wright S.I."/>
        </authorList>
    </citation>
    <scope>NUCLEOTIDE SEQUENCE [LARGE SCALE GENOMIC DNA]</scope>
    <source>
        <strain evidence="10">cv. Monte Gargano</strain>
    </source>
</reference>
<proteinExistence type="inferred from homology"/>
<keyword evidence="4" id="KW-0479">Metal-binding</keyword>
<dbReference type="KEGG" id="crb:17875460"/>
<dbReference type="AlphaFoldDB" id="R0GBZ0"/>
<sequence>MVGLSIVLEMMTNNNNNTVSDGGCLISPKVINKANVIVSSSTTYLRRHCQQQDSDFLQHCFLCRRKLLPAKDIYMYKGDRAFCSVECRSKQMVTDEEDSLRRDYCYVNNTNTTTKTTKKNKKSDSPVTVPSRYSRDPSNQRGGFVY</sequence>
<feature type="zinc finger region" description="FLZ-type" evidence="6">
    <location>
        <begin position="55"/>
        <end position="99"/>
    </location>
</feature>
<organism evidence="9 10">
    <name type="scientific">Capsella rubella</name>
    <dbReference type="NCBI Taxonomy" id="81985"/>
    <lineage>
        <taxon>Eukaryota</taxon>
        <taxon>Viridiplantae</taxon>
        <taxon>Streptophyta</taxon>
        <taxon>Embryophyta</taxon>
        <taxon>Tracheophyta</taxon>
        <taxon>Spermatophyta</taxon>
        <taxon>Magnoliopsida</taxon>
        <taxon>eudicotyledons</taxon>
        <taxon>Gunneridae</taxon>
        <taxon>Pentapetalae</taxon>
        <taxon>rosids</taxon>
        <taxon>malvids</taxon>
        <taxon>Brassicales</taxon>
        <taxon>Brassicaceae</taxon>
        <taxon>Camelineae</taxon>
        <taxon>Capsella</taxon>
    </lineage>
</organism>
<evidence type="ECO:0000256" key="2">
    <source>
        <dbReference type="ARBA" id="ARBA00009374"/>
    </source>
</evidence>
<keyword evidence="5" id="KW-0863">Zinc-finger</keyword>
<keyword evidence="5" id="KW-0862">Zinc</keyword>
<keyword evidence="3" id="KW-0963">Cytoplasm</keyword>
<accession>R0GBZ0</accession>
<dbReference type="InterPro" id="IPR007650">
    <property type="entry name" value="Zf-FLZ_dom"/>
</dbReference>
<dbReference type="GO" id="GO:0005737">
    <property type="term" value="C:cytoplasm"/>
    <property type="evidence" value="ECO:0007669"/>
    <property type="project" value="UniProtKB-SubCell"/>
</dbReference>
<dbReference type="Proteomes" id="UP000029121">
    <property type="component" value="Unassembled WGS sequence"/>
</dbReference>
<name>R0GBZ0_9BRAS</name>
<evidence type="ECO:0000256" key="6">
    <source>
        <dbReference type="PROSITE-ProRule" id="PRU01131"/>
    </source>
</evidence>
<dbReference type="PROSITE" id="PS51795">
    <property type="entry name" value="ZF_FLZ"/>
    <property type="match status" value="1"/>
</dbReference>
<evidence type="ECO:0000256" key="4">
    <source>
        <dbReference type="ARBA" id="ARBA00022723"/>
    </source>
</evidence>
<protein>
    <recommendedName>
        <fullName evidence="8">FLZ-type domain-containing protein</fullName>
    </recommendedName>
</protein>
<evidence type="ECO:0000256" key="5">
    <source>
        <dbReference type="ARBA" id="ARBA00022771"/>
    </source>
</evidence>
<dbReference type="PANTHER" id="PTHR33059:SF84">
    <property type="entry name" value="FCS-LIKE ZINC FINGER 15"/>
    <property type="match status" value="1"/>
</dbReference>
<feature type="compositionally biased region" description="Polar residues" evidence="7">
    <location>
        <begin position="136"/>
        <end position="146"/>
    </location>
</feature>
<feature type="region of interest" description="Disordered" evidence="7">
    <location>
        <begin position="115"/>
        <end position="146"/>
    </location>
</feature>
<feature type="domain" description="FLZ-type" evidence="8">
    <location>
        <begin position="55"/>
        <end position="99"/>
    </location>
</feature>
<evidence type="ECO:0000313" key="10">
    <source>
        <dbReference type="Proteomes" id="UP000029121"/>
    </source>
</evidence>
<dbReference type="PANTHER" id="PTHR33059">
    <property type="entry name" value="FCS-LIKE ZINC FINGER 5"/>
    <property type="match status" value="1"/>
</dbReference>
<evidence type="ECO:0000256" key="7">
    <source>
        <dbReference type="SAM" id="MobiDB-lite"/>
    </source>
</evidence>
<comment type="similarity">
    <text evidence="2">Belongs to the FLZ family.</text>
</comment>
<gene>
    <name evidence="9" type="ORF">CARUB_v10027324mg</name>
</gene>
<keyword evidence="10" id="KW-1185">Reference proteome</keyword>